<gene>
    <name evidence="2" type="ORF">COV55_01435</name>
</gene>
<feature type="transmembrane region" description="Helical" evidence="1">
    <location>
        <begin position="51"/>
        <end position="73"/>
    </location>
</feature>
<keyword evidence="1" id="KW-0472">Membrane</keyword>
<evidence type="ECO:0000256" key="1">
    <source>
        <dbReference type="SAM" id="Phobius"/>
    </source>
</evidence>
<evidence type="ECO:0000313" key="2">
    <source>
        <dbReference type="EMBL" id="PIR07073.1"/>
    </source>
</evidence>
<keyword evidence="1" id="KW-0812">Transmembrane</keyword>
<reference evidence="2 3" key="1">
    <citation type="submission" date="2017-09" db="EMBL/GenBank/DDBJ databases">
        <title>Depth-based differentiation of microbial function through sediment-hosted aquifers and enrichment of novel symbionts in the deep terrestrial subsurface.</title>
        <authorList>
            <person name="Probst A.J."/>
            <person name="Ladd B."/>
            <person name="Jarett J.K."/>
            <person name="Geller-Mcgrath D.E."/>
            <person name="Sieber C.M."/>
            <person name="Emerson J.B."/>
            <person name="Anantharaman K."/>
            <person name="Thomas B.C."/>
            <person name="Malmstrom R."/>
            <person name="Stieglmeier M."/>
            <person name="Klingl A."/>
            <person name="Woyke T."/>
            <person name="Ryan C.M."/>
            <person name="Banfield J.F."/>
        </authorList>
    </citation>
    <scope>NUCLEOTIDE SEQUENCE [LARGE SCALE GENOMIC DNA]</scope>
    <source>
        <strain evidence="2">CG11_big_fil_rev_8_21_14_0_20_36_20</strain>
    </source>
</reference>
<dbReference type="Proteomes" id="UP000230564">
    <property type="component" value="Unassembled WGS sequence"/>
</dbReference>
<name>A0A2H0NDU6_9BACT</name>
<dbReference type="EMBL" id="PCWQ01000007">
    <property type="protein sequence ID" value="PIR07073.1"/>
    <property type="molecule type" value="Genomic_DNA"/>
</dbReference>
<accession>A0A2H0NDU6</accession>
<comment type="caution">
    <text evidence="2">The sequence shown here is derived from an EMBL/GenBank/DDBJ whole genome shotgun (WGS) entry which is preliminary data.</text>
</comment>
<protein>
    <submittedName>
        <fullName evidence="2">Uncharacterized protein</fullName>
    </submittedName>
</protein>
<dbReference type="AlphaFoldDB" id="A0A2H0NDU6"/>
<proteinExistence type="predicted"/>
<sequence length="82" mass="9195">MTKITKFDKFYIKLAITVGTAFGLLSFPPFFLGWAFGLAICSQIMVLSLGLNFLAALGLYLFLSMVIIPMTFFKMAEKLCLR</sequence>
<keyword evidence="1" id="KW-1133">Transmembrane helix</keyword>
<feature type="transmembrane region" description="Helical" evidence="1">
    <location>
        <begin position="12"/>
        <end position="45"/>
    </location>
</feature>
<organism evidence="2 3">
    <name type="scientific">Candidatus Komeilibacteria bacterium CG11_big_fil_rev_8_21_14_0_20_36_20</name>
    <dbReference type="NCBI Taxonomy" id="1974477"/>
    <lineage>
        <taxon>Bacteria</taxon>
        <taxon>Candidatus Komeiliibacteriota</taxon>
    </lineage>
</organism>
<evidence type="ECO:0000313" key="3">
    <source>
        <dbReference type="Proteomes" id="UP000230564"/>
    </source>
</evidence>